<dbReference type="OrthoDB" id="7064567at2"/>
<name>A0A1H9H5L3_9GAMM</name>
<gene>
    <name evidence="1" type="ORF">SAMN03080615_01950</name>
</gene>
<evidence type="ECO:0000313" key="2">
    <source>
        <dbReference type="Proteomes" id="UP000198749"/>
    </source>
</evidence>
<dbReference type="Proteomes" id="UP000198749">
    <property type="component" value="Unassembled WGS sequence"/>
</dbReference>
<dbReference type="EMBL" id="FOGB01000005">
    <property type="protein sequence ID" value="SEQ57527.1"/>
    <property type="molecule type" value="Genomic_DNA"/>
</dbReference>
<proteinExistence type="predicted"/>
<evidence type="ECO:0000313" key="1">
    <source>
        <dbReference type="EMBL" id="SEQ57527.1"/>
    </source>
</evidence>
<dbReference type="STRING" id="355243.SAMN03080615_01950"/>
<sequence>MPFVNEYVSEANVKKYGLEDVLCSANPSFRKRGFPSGFKFHWTFDKERNIYLILLKIGKEDFSNRFKWLLNIDGKSFIFEADKSSLSSMNVNEKPYIVIWNLVVNDKVNSIDLMSKGEFYILKEAIECFGCFGIVNELEEVIVKFNS</sequence>
<dbReference type="AlphaFoldDB" id="A0A1H9H5L3"/>
<keyword evidence="2" id="KW-1185">Reference proteome</keyword>
<reference evidence="2" key="1">
    <citation type="submission" date="2016-10" db="EMBL/GenBank/DDBJ databases">
        <authorList>
            <person name="Varghese N."/>
            <person name="Submissions S."/>
        </authorList>
    </citation>
    <scope>NUCLEOTIDE SEQUENCE [LARGE SCALE GENOMIC DNA]</scope>
    <source>
        <strain evidence="2">DSM 18887</strain>
    </source>
</reference>
<dbReference type="RefSeq" id="WP_091357302.1">
    <property type="nucleotide sequence ID" value="NZ_AP025284.1"/>
</dbReference>
<accession>A0A1H9H5L3</accession>
<organism evidence="1 2">
    <name type="scientific">Amphritea atlantica</name>
    <dbReference type="NCBI Taxonomy" id="355243"/>
    <lineage>
        <taxon>Bacteria</taxon>
        <taxon>Pseudomonadati</taxon>
        <taxon>Pseudomonadota</taxon>
        <taxon>Gammaproteobacteria</taxon>
        <taxon>Oceanospirillales</taxon>
        <taxon>Oceanospirillaceae</taxon>
        <taxon>Amphritea</taxon>
    </lineage>
</organism>
<protein>
    <submittedName>
        <fullName evidence="1">Uncharacterized protein</fullName>
    </submittedName>
</protein>